<evidence type="ECO:0000256" key="4">
    <source>
        <dbReference type="ARBA" id="ARBA00023002"/>
    </source>
</evidence>
<name>A0ABY8TZF6_TETOB</name>
<dbReference type="Gene3D" id="1.10.520.10">
    <property type="match status" value="1"/>
</dbReference>
<evidence type="ECO:0000256" key="2">
    <source>
        <dbReference type="ARBA" id="ARBA00022617"/>
    </source>
</evidence>
<dbReference type="InterPro" id="IPR002016">
    <property type="entry name" value="Haem_peroxidase"/>
</dbReference>
<evidence type="ECO:0000259" key="8">
    <source>
        <dbReference type="PROSITE" id="PS50873"/>
    </source>
</evidence>
<evidence type="ECO:0000256" key="7">
    <source>
        <dbReference type="SAM" id="SignalP"/>
    </source>
</evidence>
<dbReference type="PROSITE" id="PS50873">
    <property type="entry name" value="PEROXIDASE_4"/>
    <property type="match status" value="1"/>
</dbReference>
<protein>
    <recommendedName>
        <fullName evidence="8">Plant heme peroxidase family profile domain-containing protein</fullName>
    </recommendedName>
</protein>
<dbReference type="SUPFAM" id="SSF48113">
    <property type="entry name" value="Heme-dependent peroxidases"/>
    <property type="match status" value="1"/>
</dbReference>
<keyword evidence="7" id="KW-0732">Signal</keyword>
<dbReference type="InterPro" id="IPR010255">
    <property type="entry name" value="Haem_peroxidase_sf"/>
</dbReference>
<organism evidence="9 10">
    <name type="scientific">Tetradesmus obliquus</name>
    <name type="common">Green alga</name>
    <name type="synonym">Acutodesmus obliquus</name>
    <dbReference type="NCBI Taxonomy" id="3088"/>
    <lineage>
        <taxon>Eukaryota</taxon>
        <taxon>Viridiplantae</taxon>
        <taxon>Chlorophyta</taxon>
        <taxon>core chlorophytes</taxon>
        <taxon>Chlorophyceae</taxon>
        <taxon>CS clade</taxon>
        <taxon>Sphaeropleales</taxon>
        <taxon>Scenedesmaceae</taxon>
        <taxon>Tetradesmus</taxon>
    </lineage>
</organism>
<feature type="signal peptide" evidence="7">
    <location>
        <begin position="1"/>
        <end position="22"/>
    </location>
</feature>
<keyword evidence="1" id="KW-0575">Peroxidase</keyword>
<gene>
    <name evidence="9" type="ORF">OEZ85_002994</name>
</gene>
<dbReference type="InterPro" id="IPR019794">
    <property type="entry name" value="Peroxidases_AS"/>
</dbReference>
<feature type="domain" description="Plant heme peroxidase family profile" evidence="8">
    <location>
        <begin position="259"/>
        <end position="493"/>
    </location>
</feature>
<dbReference type="PROSITE" id="PS00436">
    <property type="entry name" value="PEROXIDASE_2"/>
    <property type="match status" value="1"/>
</dbReference>
<dbReference type="PANTHER" id="PTHR31356:SF8">
    <property type="entry name" value="L-ASCORBATE PEROXIDASE 6-RELATED"/>
    <property type="match status" value="1"/>
</dbReference>
<keyword evidence="4" id="KW-0560">Oxidoreductase</keyword>
<dbReference type="Gene3D" id="1.10.420.10">
    <property type="entry name" value="Peroxidase, domain 2"/>
    <property type="match status" value="1"/>
</dbReference>
<dbReference type="Proteomes" id="UP001244341">
    <property type="component" value="Chromosome 5b"/>
</dbReference>
<evidence type="ECO:0000256" key="1">
    <source>
        <dbReference type="ARBA" id="ARBA00022559"/>
    </source>
</evidence>
<keyword evidence="10" id="KW-1185">Reference proteome</keyword>
<sequence length="493" mass="52276">MAYFNTLTLVSLVLLSVSHTHAGCPHAARLLRTAGNHAAMPKGHPIVPAPTTRKLQAASTVSAGYLAAFRRMTVELESVIGDCQFSVEGMAYANNTKIIVNSSSVFMPAASWLRAFFHDAGTFIKSPSKGGPKGGPNGSLGVGCPRNPCGTQTANSTINGVNVTVNTTCPNGAPSVTGFTDGKAYCCPNADECIAHGQSANAGPTPGRTVPVCLKGSAATVELCRRENDNLHPTIQFLRGRQQRADLTFPDPAGGPNKTLSFADILVAAGVAAVKQCSKGRVIIPYTVGRPEATVADDTLLPSPQGLIEQKHFEIFQNMGLNKNDMITLVTGSHSIGGFHTFSSPGLTDCPYVPFDCSPAGQTSDVPFDNNVFKVACDGIRGISKGACDWNDKCTDPAKNETAQGCPFEGNAREAYQHCSAMPGYPQPGLVSDKFFCEDPPTQGRMVKYAEDQDFFYAQYASLYSNLANLGYKNSDITTLSSNSRRRRAAAGN</sequence>
<evidence type="ECO:0000256" key="6">
    <source>
        <dbReference type="RuleBase" id="RU004241"/>
    </source>
</evidence>
<accession>A0ABY8TZF6</accession>
<evidence type="ECO:0000313" key="9">
    <source>
        <dbReference type="EMBL" id="WIA14470.1"/>
    </source>
</evidence>
<dbReference type="EMBL" id="CP126212">
    <property type="protein sequence ID" value="WIA14470.1"/>
    <property type="molecule type" value="Genomic_DNA"/>
</dbReference>
<dbReference type="InterPro" id="IPR044831">
    <property type="entry name" value="Ccp1-like"/>
</dbReference>
<evidence type="ECO:0000256" key="3">
    <source>
        <dbReference type="ARBA" id="ARBA00022723"/>
    </source>
</evidence>
<keyword evidence="2" id="KW-0349">Heme</keyword>
<dbReference type="Pfam" id="PF00141">
    <property type="entry name" value="peroxidase"/>
    <property type="match status" value="1"/>
</dbReference>
<reference evidence="9 10" key="1">
    <citation type="submission" date="2023-05" db="EMBL/GenBank/DDBJ databases">
        <title>A 100% complete, gapless, phased diploid assembly of the Scenedesmus obliquus UTEX 3031 genome.</title>
        <authorList>
            <person name="Biondi T.C."/>
            <person name="Hanschen E.R."/>
            <person name="Kwon T."/>
            <person name="Eng W."/>
            <person name="Kruse C.P.S."/>
            <person name="Koehler S.I."/>
            <person name="Kunde Y."/>
            <person name="Gleasner C.D."/>
            <person name="You Mak K.T."/>
            <person name="Polle J."/>
            <person name="Hovde B.T."/>
            <person name="Starkenburg S.R."/>
        </authorList>
    </citation>
    <scope>NUCLEOTIDE SEQUENCE [LARGE SCALE GENOMIC DNA]</scope>
    <source>
        <strain evidence="9 10">DOE0152z</strain>
    </source>
</reference>
<evidence type="ECO:0000313" key="10">
    <source>
        <dbReference type="Proteomes" id="UP001244341"/>
    </source>
</evidence>
<comment type="similarity">
    <text evidence="6">Belongs to the peroxidase family.</text>
</comment>
<proteinExistence type="inferred from homology"/>
<evidence type="ECO:0000256" key="5">
    <source>
        <dbReference type="ARBA" id="ARBA00023004"/>
    </source>
</evidence>
<feature type="chain" id="PRO_5046683974" description="Plant heme peroxidase family profile domain-containing protein" evidence="7">
    <location>
        <begin position="23"/>
        <end position="493"/>
    </location>
</feature>
<keyword evidence="5" id="KW-0408">Iron</keyword>
<dbReference type="CDD" id="cd00314">
    <property type="entry name" value="plant_peroxidase_like"/>
    <property type="match status" value="1"/>
</dbReference>
<dbReference type="PANTHER" id="PTHR31356">
    <property type="entry name" value="THYLAKOID LUMENAL 29 KDA PROTEIN, CHLOROPLASTIC-RELATED"/>
    <property type="match status" value="1"/>
</dbReference>
<keyword evidence="3" id="KW-0479">Metal-binding</keyword>